<evidence type="ECO:0000256" key="13">
    <source>
        <dbReference type="ARBA" id="ARBA00023180"/>
    </source>
</evidence>
<evidence type="ECO:0000256" key="7">
    <source>
        <dbReference type="ARBA" id="ARBA00022824"/>
    </source>
</evidence>
<keyword evidence="16" id="KW-1185">Reference proteome</keyword>
<dbReference type="EMBL" id="AZDY01000038">
    <property type="protein sequence ID" value="KRK82467.1"/>
    <property type="molecule type" value="Genomic_DNA"/>
</dbReference>
<evidence type="ECO:0000256" key="2">
    <source>
        <dbReference type="ARBA" id="ARBA00004648"/>
    </source>
</evidence>
<dbReference type="GO" id="GO:0046872">
    <property type="term" value="F:metal ion binding"/>
    <property type="evidence" value="ECO:0007669"/>
    <property type="project" value="UniProtKB-KW"/>
</dbReference>
<comment type="subcellular location">
    <subcellularLocation>
        <location evidence="2">Endoplasmic reticulum membrane</location>
        <topology evidence="2">Single-pass type II membrane protein</topology>
    </subcellularLocation>
    <subcellularLocation>
        <location evidence="1">Golgi apparatus membrane</location>
        <topology evidence="1">Single-pass type II membrane protein</topology>
    </subcellularLocation>
</comment>
<evidence type="ECO:0000313" key="15">
    <source>
        <dbReference type="EMBL" id="KRK82467.1"/>
    </source>
</evidence>
<keyword evidence="12" id="KW-1015">Disulfide bond</keyword>
<dbReference type="GO" id="GO:0030158">
    <property type="term" value="F:protein xylosyltransferase activity"/>
    <property type="evidence" value="ECO:0007669"/>
    <property type="project" value="InterPro"/>
</dbReference>
<keyword evidence="11" id="KW-0472">Membrane</keyword>
<dbReference type="GO" id="GO:0050650">
    <property type="term" value="P:chondroitin sulfate proteoglycan biosynthetic process"/>
    <property type="evidence" value="ECO:0007669"/>
    <property type="project" value="TreeGrafter"/>
</dbReference>
<evidence type="ECO:0000256" key="6">
    <source>
        <dbReference type="ARBA" id="ARBA00022723"/>
    </source>
</evidence>
<evidence type="ECO:0000256" key="12">
    <source>
        <dbReference type="ARBA" id="ARBA00023157"/>
    </source>
</evidence>
<organism evidence="15 16">
    <name type="scientific">Companilactobacillus bobalius DSM 19674</name>
    <dbReference type="NCBI Taxonomy" id="1423788"/>
    <lineage>
        <taxon>Bacteria</taxon>
        <taxon>Bacillati</taxon>
        <taxon>Bacillota</taxon>
        <taxon>Bacilli</taxon>
        <taxon>Lactobacillales</taxon>
        <taxon>Lactobacillaceae</taxon>
        <taxon>Companilactobacillus</taxon>
        <taxon>Companilactobacillus bobalius</taxon>
    </lineage>
</organism>
<evidence type="ECO:0000256" key="3">
    <source>
        <dbReference type="ARBA" id="ARBA00022676"/>
    </source>
</evidence>
<dbReference type="PATRIC" id="fig|1423788.3.peg.2547"/>
<evidence type="ECO:0000256" key="14">
    <source>
        <dbReference type="ARBA" id="ARBA00042865"/>
    </source>
</evidence>
<proteinExistence type="predicted"/>
<dbReference type="InterPro" id="IPR003406">
    <property type="entry name" value="Glyco_trans_14"/>
</dbReference>
<dbReference type="GO" id="GO:0015012">
    <property type="term" value="P:heparan sulfate proteoglycan biosynthetic process"/>
    <property type="evidence" value="ECO:0007669"/>
    <property type="project" value="TreeGrafter"/>
</dbReference>
<dbReference type="STRING" id="1423788.FC78_GL002476"/>
<evidence type="ECO:0000256" key="4">
    <source>
        <dbReference type="ARBA" id="ARBA00022679"/>
    </source>
</evidence>
<accession>A0A0R1KLL0</accession>
<evidence type="ECO:0000256" key="8">
    <source>
        <dbReference type="ARBA" id="ARBA00022968"/>
    </source>
</evidence>
<keyword evidence="3" id="KW-0328">Glycosyltransferase</keyword>
<dbReference type="PANTHER" id="PTHR46025">
    <property type="entry name" value="XYLOSYLTRANSFERASE OXT"/>
    <property type="match status" value="1"/>
</dbReference>
<keyword evidence="5" id="KW-0812">Transmembrane</keyword>
<dbReference type="GO" id="GO:0016020">
    <property type="term" value="C:membrane"/>
    <property type="evidence" value="ECO:0007669"/>
    <property type="project" value="InterPro"/>
</dbReference>
<evidence type="ECO:0000256" key="10">
    <source>
        <dbReference type="ARBA" id="ARBA00023034"/>
    </source>
</evidence>
<sequence length="319" mass="38111">MPIMTKHAYLIIADNKFEQLGFLLTLLDDSRNDIYLLIDKKTSLTQQDKQKLHTCVEKTTLLILHDIKITWGTYSQIAAEMELFEIASEHDKYGYYHLISGQDLPLRNQNYIHNLFDQHSDMIFLTIPCQEIYQKVKIPERVLYEHYFIRFYGRSSLNKYAKKFFRILERINFEIQKITGVTKRRKASLPPIKYASNWVSLNDAAVRYLVSRKDFIYWTFRHAFLCDELFVPTVLLNNEKFKDTVYHPQPVHDRPDELQGNLRYINWWDGSPYTWSSDDWDKVEYGRDLGHLFSRKFNLETILQTKTSFFNIHIYTSSM</sequence>
<dbReference type="PANTHER" id="PTHR46025:SF3">
    <property type="entry name" value="XYLOSYLTRANSFERASE OXT"/>
    <property type="match status" value="1"/>
</dbReference>
<evidence type="ECO:0000256" key="1">
    <source>
        <dbReference type="ARBA" id="ARBA00004323"/>
    </source>
</evidence>
<keyword evidence="4" id="KW-0808">Transferase</keyword>
<keyword evidence="7" id="KW-0256">Endoplasmic reticulum</keyword>
<dbReference type="Proteomes" id="UP000051515">
    <property type="component" value="Unassembled WGS sequence"/>
</dbReference>
<dbReference type="InterPro" id="IPR043538">
    <property type="entry name" value="XYLT"/>
</dbReference>
<reference evidence="15 16" key="1">
    <citation type="journal article" date="2015" name="Genome Announc.">
        <title>Expanding the biotechnology potential of lactobacilli through comparative genomics of 213 strains and associated genera.</title>
        <authorList>
            <person name="Sun Z."/>
            <person name="Harris H.M."/>
            <person name="McCann A."/>
            <person name="Guo C."/>
            <person name="Argimon S."/>
            <person name="Zhang W."/>
            <person name="Yang X."/>
            <person name="Jeffery I.B."/>
            <person name="Cooney J.C."/>
            <person name="Kagawa T.F."/>
            <person name="Liu W."/>
            <person name="Song Y."/>
            <person name="Salvetti E."/>
            <person name="Wrobel A."/>
            <person name="Rasinkangas P."/>
            <person name="Parkhill J."/>
            <person name="Rea M.C."/>
            <person name="O'Sullivan O."/>
            <person name="Ritari J."/>
            <person name="Douillard F.P."/>
            <person name="Paul Ross R."/>
            <person name="Yang R."/>
            <person name="Briner A.E."/>
            <person name="Felis G.E."/>
            <person name="de Vos W.M."/>
            <person name="Barrangou R."/>
            <person name="Klaenhammer T.R."/>
            <person name="Caufield P.W."/>
            <person name="Cui Y."/>
            <person name="Zhang H."/>
            <person name="O'Toole P.W."/>
        </authorList>
    </citation>
    <scope>NUCLEOTIDE SEQUENCE [LARGE SCALE GENOMIC DNA]</scope>
    <source>
        <strain evidence="15 16">DSM 19674</strain>
    </source>
</reference>
<dbReference type="Pfam" id="PF02485">
    <property type="entry name" value="Branch"/>
    <property type="match status" value="1"/>
</dbReference>
<evidence type="ECO:0000313" key="16">
    <source>
        <dbReference type="Proteomes" id="UP000051515"/>
    </source>
</evidence>
<keyword evidence="8" id="KW-0735">Signal-anchor</keyword>
<evidence type="ECO:0000256" key="9">
    <source>
        <dbReference type="ARBA" id="ARBA00022989"/>
    </source>
</evidence>
<keyword evidence="9" id="KW-1133">Transmembrane helix</keyword>
<evidence type="ECO:0000256" key="5">
    <source>
        <dbReference type="ARBA" id="ARBA00022692"/>
    </source>
</evidence>
<keyword evidence="10" id="KW-0333">Golgi apparatus</keyword>
<dbReference type="AlphaFoldDB" id="A0A0R1KLL0"/>
<name>A0A0R1KLL0_9LACO</name>
<keyword evidence="13" id="KW-0325">Glycoprotein</keyword>
<protein>
    <recommendedName>
        <fullName evidence="14">Peptide O-xylosyltransferase</fullName>
    </recommendedName>
</protein>
<comment type="caution">
    <text evidence="15">The sequence shown here is derived from an EMBL/GenBank/DDBJ whole genome shotgun (WGS) entry which is preliminary data.</text>
</comment>
<evidence type="ECO:0000256" key="11">
    <source>
        <dbReference type="ARBA" id="ARBA00023136"/>
    </source>
</evidence>
<gene>
    <name evidence="15" type="ORF">FC78_GL002476</name>
</gene>
<keyword evidence="6" id="KW-0479">Metal-binding</keyword>